<dbReference type="InterPro" id="IPR039262">
    <property type="entry name" value="DTWD2/TAPT"/>
</dbReference>
<evidence type="ECO:0000313" key="8">
    <source>
        <dbReference type="EMBL" id="JAT77274.1"/>
    </source>
</evidence>
<dbReference type="SMART" id="SM01144">
    <property type="entry name" value="DTW"/>
    <property type="match status" value="1"/>
</dbReference>
<dbReference type="InterPro" id="IPR005636">
    <property type="entry name" value="DTW"/>
</dbReference>
<evidence type="ECO:0000256" key="1">
    <source>
        <dbReference type="ARBA" id="ARBA00012386"/>
    </source>
</evidence>
<comment type="similarity">
    <text evidence="5">Belongs to the TDD superfamily. DTWD2 family.</text>
</comment>
<accession>A0A1D2ADJ7</accession>
<dbReference type="PANTHER" id="PTHR21392">
    <property type="entry name" value="TRNA-URIDINE AMINOCARBOXYPROPYLTRANSFERASE 2"/>
    <property type="match status" value="1"/>
</dbReference>
<evidence type="ECO:0000256" key="5">
    <source>
        <dbReference type="ARBA" id="ARBA00034489"/>
    </source>
</evidence>
<dbReference type="AlphaFoldDB" id="A0A1D2ADJ7"/>
<sequence length="310" mass="32212">TSLLSLNTQTMPLLPLSNTSIRAEGPAVQPSPAPTSKRATCQSCSRPARVCLCASVPKEKFCTEGKVIVLQHPYEARKPLGTVSLLRLCLQDIHVLTGRKYKPSEHGILTEAIQAARDGLTPLLVLFPAPGAARLDGAHVAPGLAARQGGVSNETELEGPLHSLRLGQRGAYTLLALDGTWQQAREMWGASQAHLVPPGTAVCLAPEAIGDPSARLKMEPARGCTTTCEAVAAALRVLEPRGAAVAGGVLDLLAAMTRAQAVWDPAVRARQSGTGGLYATGRARFGVGPGVARCAAAGGDQPPPPDVDVE</sequence>
<dbReference type="EC" id="2.5.1.25" evidence="1"/>
<evidence type="ECO:0000256" key="2">
    <source>
        <dbReference type="ARBA" id="ARBA00022679"/>
    </source>
</evidence>
<comment type="catalytic activity">
    <reaction evidence="6">
        <text>a uridine in tRNA + S-adenosyl-L-methionine = a 3-[(3S)-3-amino-3-carboxypropyl]uridine in tRNA + S-methyl-5'-thioadenosine + H(+)</text>
        <dbReference type="Rhea" id="RHEA:62432"/>
        <dbReference type="Rhea" id="RHEA-COMP:13339"/>
        <dbReference type="Rhea" id="RHEA-COMP:16092"/>
        <dbReference type="ChEBI" id="CHEBI:15378"/>
        <dbReference type="ChEBI" id="CHEBI:17509"/>
        <dbReference type="ChEBI" id="CHEBI:59789"/>
        <dbReference type="ChEBI" id="CHEBI:65315"/>
        <dbReference type="ChEBI" id="CHEBI:82930"/>
        <dbReference type="EC" id="2.5.1.25"/>
    </reaction>
</comment>
<keyword evidence="3" id="KW-0949">S-adenosyl-L-methionine</keyword>
<dbReference type="GO" id="GO:0016432">
    <property type="term" value="F:tRNA-uridine aminocarboxypropyltransferase activity"/>
    <property type="evidence" value="ECO:0007669"/>
    <property type="project" value="UniProtKB-EC"/>
</dbReference>
<dbReference type="Pfam" id="PF03942">
    <property type="entry name" value="DTW"/>
    <property type="match status" value="1"/>
</dbReference>
<evidence type="ECO:0000256" key="4">
    <source>
        <dbReference type="ARBA" id="ARBA00022694"/>
    </source>
</evidence>
<protein>
    <recommendedName>
        <fullName evidence="1">tRNA-uridine aminocarboxypropyltransferase</fullName>
        <ecNumber evidence="1">2.5.1.25</ecNumber>
    </recommendedName>
</protein>
<gene>
    <name evidence="8" type="ORF">g.9312</name>
</gene>
<dbReference type="PANTHER" id="PTHR21392:SF0">
    <property type="entry name" value="TRNA-URIDINE AMINOCARBOXYPROPYLTRANSFERASE 2"/>
    <property type="match status" value="1"/>
</dbReference>
<evidence type="ECO:0000256" key="6">
    <source>
        <dbReference type="ARBA" id="ARBA00048718"/>
    </source>
</evidence>
<keyword evidence="2" id="KW-0808">Transferase</keyword>
<reference evidence="8" key="1">
    <citation type="submission" date="2015-08" db="EMBL/GenBank/DDBJ databases">
        <authorList>
            <person name="Babu N.S."/>
            <person name="Beckwith C.J."/>
            <person name="Beseler K.G."/>
            <person name="Brison A."/>
            <person name="Carone J.V."/>
            <person name="Caskin T.P."/>
            <person name="Diamond M."/>
            <person name="Durham M.E."/>
            <person name="Foxe J.M."/>
            <person name="Go M."/>
            <person name="Henderson B.A."/>
            <person name="Jones I.B."/>
            <person name="McGettigan J.A."/>
            <person name="Micheletti S.J."/>
            <person name="Nasrallah M.E."/>
            <person name="Ortiz D."/>
            <person name="Piller C.R."/>
            <person name="Privatt S.R."/>
            <person name="Schneider S.L."/>
            <person name="Sharp S."/>
            <person name="Smith T.C."/>
            <person name="Stanton J.D."/>
            <person name="Ullery H.E."/>
            <person name="Wilson R.J."/>
            <person name="Serrano M.G."/>
            <person name="Buck G."/>
            <person name="Lee V."/>
            <person name="Wang Y."/>
            <person name="Carvalho R."/>
            <person name="Voegtly L."/>
            <person name="Shi R."/>
            <person name="Duckworth R."/>
            <person name="Johnson A."/>
            <person name="Loviza R."/>
            <person name="Walstead R."/>
            <person name="Shah Z."/>
            <person name="Kiflezghi M."/>
            <person name="Wade K."/>
            <person name="Ball S.L."/>
            <person name="Bradley K.W."/>
            <person name="Asai D.J."/>
            <person name="Bowman C.A."/>
            <person name="Russell D.A."/>
            <person name="Pope W.H."/>
            <person name="Jacobs-Sera D."/>
            <person name="Hendrix R.W."/>
            <person name="Hatfull G.F."/>
        </authorList>
    </citation>
    <scope>NUCLEOTIDE SEQUENCE</scope>
</reference>
<evidence type="ECO:0000259" key="7">
    <source>
        <dbReference type="SMART" id="SM01144"/>
    </source>
</evidence>
<name>A0A1D2ADJ7_AUXPR</name>
<proteinExistence type="inferred from homology"/>
<feature type="non-terminal residue" evidence="8">
    <location>
        <position position="1"/>
    </location>
</feature>
<keyword evidence="4" id="KW-0819">tRNA processing</keyword>
<dbReference type="EMBL" id="GDKF01001348">
    <property type="protein sequence ID" value="JAT77274.1"/>
    <property type="molecule type" value="Transcribed_RNA"/>
</dbReference>
<evidence type="ECO:0000256" key="3">
    <source>
        <dbReference type="ARBA" id="ARBA00022691"/>
    </source>
</evidence>
<dbReference type="GO" id="GO:0008033">
    <property type="term" value="P:tRNA processing"/>
    <property type="evidence" value="ECO:0007669"/>
    <property type="project" value="UniProtKB-KW"/>
</dbReference>
<organism evidence="8">
    <name type="scientific">Auxenochlorella protothecoides</name>
    <name type="common">Green microalga</name>
    <name type="synonym">Chlorella protothecoides</name>
    <dbReference type="NCBI Taxonomy" id="3075"/>
    <lineage>
        <taxon>Eukaryota</taxon>
        <taxon>Viridiplantae</taxon>
        <taxon>Chlorophyta</taxon>
        <taxon>core chlorophytes</taxon>
        <taxon>Trebouxiophyceae</taxon>
        <taxon>Chlorellales</taxon>
        <taxon>Chlorellaceae</taxon>
        <taxon>Auxenochlorella</taxon>
    </lineage>
</organism>
<feature type="domain" description="DTW" evidence="7">
    <location>
        <begin position="37"/>
        <end position="265"/>
    </location>
</feature>